<evidence type="ECO:0000256" key="6">
    <source>
        <dbReference type="RuleBase" id="RU231113"/>
    </source>
</evidence>
<dbReference type="AlphaFoldDB" id="A0A6P5PC36"/>
<feature type="transmembrane region" description="Helical" evidence="7">
    <location>
        <begin position="6"/>
        <end position="28"/>
    </location>
</feature>
<evidence type="ECO:0000313" key="9">
    <source>
        <dbReference type="Proteomes" id="UP000515126"/>
    </source>
</evidence>
<keyword evidence="6" id="KW-0929">Antimicrobial</keyword>
<keyword evidence="4" id="KW-0732">Signal</keyword>
<comment type="similarity">
    <text evidence="2 6">Belongs to the beta-defensin family.</text>
</comment>
<protein>
    <recommendedName>
        <fullName evidence="6">Beta-defensin</fullName>
    </recommendedName>
</protein>
<keyword evidence="7" id="KW-0472">Membrane</keyword>
<dbReference type="InterPro" id="IPR025933">
    <property type="entry name" value="Beta_defensin_dom"/>
</dbReference>
<name>A0A6P5PC36_MUSCR</name>
<comment type="function">
    <text evidence="6">Has antibacterial activity.</text>
</comment>
<reference evidence="10" key="1">
    <citation type="submission" date="2025-08" db="UniProtKB">
        <authorList>
            <consortium name="RefSeq"/>
        </authorList>
    </citation>
    <scope>IDENTIFICATION</scope>
</reference>
<keyword evidence="9" id="KW-1185">Reference proteome</keyword>
<keyword evidence="5" id="KW-1015">Disulfide bond</keyword>
<dbReference type="KEGG" id="mcal:110290486"/>
<dbReference type="GeneID" id="110290486"/>
<dbReference type="GO" id="GO:0045087">
    <property type="term" value="P:innate immune response"/>
    <property type="evidence" value="ECO:0007669"/>
    <property type="project" value="InterPro"/>
</dbReference>
<sequence>MPVTKSYFMTVVVVLILVEETTGGLFGFHSSKRREPWIPCELYQGLCRNACQKYEIQYLSCPKNRKCCLKYPRKITSF</sequence>
<dbReference type="RefSeq" id="XP_021012699.1">
    <property type="nucleotide sequence ID" value="XM_021157040.1"/>
</dbReference>
<evidence type="ECO:0000256" key="2">
    <source>
        <dbReference type="ARBA" id="ARBA00007371"/>
    </source>
</evidence>
<keyword evidence="7" id="KW-1133">Transmembrane helix</keyword>
<gene>
    <name evidence="10" type="primary">Defb116</name>
</gene>
<evidence type="ECO:0000256" key="3">
    <source>
        <dbReference type="ARBA" id="ARBA00022525"/>
    </source>
</evidence>
<dbReference type="Pfam" id="PF13841">
    <property type="entry name" value="Defensin_beta_2"/>
    <property type="match status" value="1"/>
</dbReference>
<proteinExistence type="inferred from homology"/>
<keyword evidence="3 6" id="KW-0964">Secreted</keyword>
<evidence type="ECO:0000256" key="7">
    <source>
        <dbReference type="SAM" id="Phobius"/>
    </source>
</evidence>
<accession>A0A6P5PC36</accession>
<dbReference type="GO" id="GO:0042742">
    <property type="term" value="P:defense response to bacterium"/>
    <property type="evidence" value="ECO:0007669"/>
    <property type="project" value="UniProtKB-UniRule"/>
</dbReference>
<organism evidence="9 10">
    <name type="scientific">Mus caroli</name>
    <name type="common">Ryukyu mouse</name>
    <name type="synonym">Ricefield mouse</name>
    <dbReference type="NCBI Taxonomy" id="10089"/>
    <lineage>
        <taxon>Eukaryota</taxon>
        <taxon>Metazoa</taxon>
        <taxon>Chordata</taxon>
        <taxon>Craniata</taxon>
        <taxon>Vertebrata</taxon>
        <taxon>Euteleostomi</taxon>
        <taxon>Mammalia</taxon>
        <taxon>Eutheria</taxon>
        <taxon>Euarchontoglires</taxon>
        <taxon>Glires</taxon>
        <taxon>Rodentia</taxon>
        <taxon>Myomorpha</taxon>
        <taxon>Muroidea</taxon>
        <taxon>Muridae</taxon>
        <taxon>Murinae</taxon>
        <taxon>Mus</taxon>
        <taxon>Mus</taxon>
    </lineage>
</organism>
<evidence type="ECO:0000313" key="10">
    <source>
        <dbReference type="RefSeq" id="XP_021012699.1"/>
    </source>
</evidence>
<evidence type="ECO:0000256" key="4">
    <source>
        <dbReference type="ARBA" id="ARBA00022729"/>
    </source>
</evidence>
<dbReference type="Proteomes" id="UP000515126">
    <property type="component" value="Chromosome 2"/>
</dbReference>
<dbReference type="CTD" id="245930"/>
<keyword evidence="6" id="KW-0211">Defensin</keyword>
<evidence type="ECO:0000256" key="5">
    <source>
        <dbReference type="ARBA" id="ARBA00023157"/>
    </source>
</evidence>
<evidence type="ECO:0000256" key="1">
    <source>
        <dbReference type="ARBA" id="ARBA00004613"/>
    </source>
</evidence>
<feature type="domain" description="Beta-defensin" evidence="8">
    <location>
        <begin position="40"/>
        <end position="68"/>
    </location>
</feature>
<keyword evidence="7" id="KW-0812">Transmembrane</keyword>
<comment type="subcellular location">
    <subcellularLocation>
        <location evidence="1 6">Secreted</location>
    </subcellularLocation>
</comment>
<evidence type="ECO:0000259" key="8">
    <source>
        <dbReference type="Pfam" id="PF13841"/>
    </source>
</evidence>
<dbReference type="GO" id="GO:0005576">
    <property type="term" value="C:extracellular region"/>
    <property type="evidence" value="ECO:0007669"/>
    <property type="project" value="UniProtKB-SubCell"/>
</dbReference>
<keyword evidence="6" id="KW-0044">Antibiotic</keyword>